<organism evidence="3 4">
    <name type="scientific">Methylobacterium cerastii</name>
    <dbReference type="NCBI Taxonomy" id="932741"/>
    <lineage>
        <taxon>Bacteria</taxon>
        <taxon>Pseudomonadati</taxon>
        <taxon>Pseudomonadota</taxon>
        <taxon>Alphaproteobacteria</taxon>
        <taxon>Hyphomicrobiales</taxon>
        <taxon>Methylobacteriaceae</taxon>
        <taxon>Methylobacterium</taxon>
    </lineage>
</organism>
<name>A0ABQ4QJE3_9HYPH</name>
<reference evidence="3 4" key="1">
    <citation type="journal article" date="2021" name="Front. Microbiol.">
        <title>Comprehensive Comparative Genomics and Phenotyping of Methylobacterium Species.</title>
        <authorList>
            <person name="Alessa O."/>
            <person name="Ogura Y."/>
            <person name="Fujitani Y."/>
            <person name="Takami H."/>
            <person name="Hayashi T."/>
            <person name="Sahin N."/>
            <person name="Tani A."/>
        </authorList>
    </citation>
    <scope>NUCLEOTIDE SEQUENCE [LARGE SCALE GENOMIC DNA]</scope>
    <source>
        <strain evidence="3 4">DSM 23679</strain>
    </source>
</reference>
<dbReference type="Proteomes" id="UP001055117">
    <property type="component" value="Unassembled WGS sequence"/>
</dbReference>
<dbReference type="RefSeq" id="WP_147763088.1">
    <property type="nucleotide sequence ID" value="NZ_BPQG01000050.1"/>
</dbReference>
<dbReference type="EMBL" id="BPQG01000050">
    <property type="protein sequence ID" value="GJD45357.1"/>
    <property type="molecule type" value="Genomic_DNA"/>
</dbReference>
<dbReference type="Pfam" id="PF21784">
    <property type="entry name" value="Bflower"/>
    <property type="match status" value="1"/>
</dbReference>
<gene>
    <name evidence="3" type="ORF">AFCDBAGC_3229</name>
</gene>
<proteinExistence type="predicted"/>
<feature type="compositionally biased region" description="Pro residues" evidence="1">
    <location>
        <begin position="88"/>
        <end position="103"/>
    </location>
</feature>
<feature type="region of interest" description="Disordered" evidence="1">
    <location>
        <begin position="68"/>
        <end position="116"/>
    </location>
</feature>
<accession>A0ABQ4QJE3</accession>
<feature type="domain" description="4-fold beta flower" evidence="2">
    <location>
        <begin position="3"/>
        <end position="115"/>
    </location>
</feature>
<dbReference type="InterPro" id="IPR048911">
    <property type="entry name" value="Bflower"/>
</dbReference>
<comment type="caution">
    <text evidence="3">The sequence shown here is derived from an EMBL/GenBank/DDBJ whole genome shotgun (WGS) entry which is preliminary data.</text>
</comment>
<sequence>MIEFFDREGRPAAFCDDGRAIYHWDGRPAAIIDDDKVFAYSGRFVGWFSDGWISDAHGHRVLFEFDAVGGPAKPERGPRVAKGQRGQKPPPGPRDRAPAPPGPSASWSETAFAGLV</sequence>
<evidence type="ECO:0000256" key="1">
    <source>
        <dbReference type="SAM" id="MobiDB-lite"/>
    </source>
</evidence>
<protein>
    <recommendedName>
        <fullName evidence="2">4-fold beta flower domain-containing protein</fullName>
    </recommendedName>
</protein>
<evidence type="ECO:0000259" key="2">
    <source>
        <dbReference type="Pfam" id="PF21784"/>
    </source>
</evidence>
<evidence type="ECO:0000313" key="4">
    <source>
        <dbReference type="Proteomes" id="UP001055117"/>
    </source>
</evidence>
<evidence type="ECO:0000313" key="3">
    <source>
        <dbReference type="EMBL" id="GJD45357.1"/>
    </source>
</evidence>
<keyword evidence="4" id="KW-1185">Reference proteome</keyword>